<dbReference type="Pfam" id="PF00932">
    <property type="entry name" value="LTD"/>
    <property type="match status" value="1"/>
</dbReference>
<dbReference type="PANTHER" id="PTHR47012:SF3">
    <property type="entry name" value="LAMIN TAIL DOMAIN CONTAINING 1"/>
    <property type="match status" value="1"/>
</dbReference>
<dbReference type="GO" id="GO:0005635">
    <property type="term" value="C:nuclear envelope"/>
    <property type="evidence" value="ECO:0007669"/>
    <property type="project" value="TreeGrafter"/>
</dbReference>
<dbReference type="InterPro" id="IPR036415">
    <property type="entry name" value="Lamin_tail_dom_sf"/>
</dbReference>
<organism evidence="2 3">
    <name type="scientific">Chiloscyllium punctatum</name>
    <name type="common">Brownbanded bambooshark</name>
    <name type="synonym">Hemiscyllium punctatum</name>
    <dbReference type="NCBI Taxonomy" id="137246"/>
    <lineage>
        <taxon>Eukaryota</taxon>
        <taxon>Metazoa</taxon>
        <taxon>Chordata</taxon>
        <taxon>Craniata</taxon>
        <taxon>Vertebrata</taxon>
        <taxon>Chondrichthyes</taxon>
        <taxon>Elasmobranchii</taxon>
        <taxon>Galeomorphii</taxon>
        <taxon>Galeoidea</taxon>
        <taxon>Orectolobiformes</taxon>
        <taxon>Hemiscylliidae</taxon>
        <taxon>Chiloscyllium</taxon>
    </lineage>
</organism>
<dbReference type="STRING" id="137246.A0A401ST78"/>
<dbReference type="InterPro" id="IPR001322">
    <property type="entry name" value="Lamin_tail_dom"/>
</dbReference>
<dbReference type="EMBL" id="BEZZ01000533">
    <property type="protein sequence ID" value="GCC33604.1"/>
    <property type="molecule type" value="Genomic_DNA"/>
</dbReference>
<sequence>MGNMKIIEVAANGHFVRLLNISLNTEEDIGNYILQQNIGGHPVTVYHFPPRTRVNAGSSITVWAAEAKVPHSPPKDFLLKESNKFGTGPECTTILCKPNGQAVAWFTPGHGKSKLKDPCKDGEQFTDYEHALPKNNAQHNFQSDKAKEESFANVCQFVPETLPIK</sequence>
<accession>A0A401ST78</accession>
<comment type="caution">
    <text evidence="2">The sequence shown here is derived from an EMBL/GenBank/DDBJ whole genome shotgun (WGS) entry which is preliminary data.</text>
</comment>
<name>A0A401ST78_CHIPU</name>
<dbReference type="Proteomes" id="UP000287033">
    <property type="component" value="Unassembled WGS sequence"/>
</dbReference>
<dbReference type="OMA" id="DYEHALP"/>
<evidence type="ECO:0000313" key="3">
    <source>
        <dbReference type="Proteomes" id="UP000287033"/>
    </source>
</evidence>
<feature type="domain" description="LTD" evidence="1">
    <location>
        <begin position="1"/>
        <end position="110"/>
    </location>
</feature>
<dbReference type="AlphaFoldDB" id="A0A401ST78"/>
<reference evidence="2 3" key="1">
    <citation type="journal article" date="2018" name="Nat. Ecol. Evol.">
        <title>Shark genomes provide insights into elasmobranch evolution and the origin of vertebrates.</title>
        <authorList>
            <person name="Hara Y"/>
            <person name="Yamaguchi K"/>
            <person name="Onimaru K"/>
            <person name="Kadota M"/>
            <person name="Koyanagi M"/>
            <person name="Keeley SD"/>
            <person name="Tatsumi K"/>
            <person name="Tanaka K"/>
            <person name="Motone F"/>
            <person name="Kageyama Y"/>
            <person name="Nozu R"/>
            <person name="Adachi N"/>
            <person name="Nishimura O"/>
            <person name="Nakagawa R"/>
            <person name="Tanegashima C"/>
            <person name="Kiyatake I"/>
            <person name="Matsumoto R"/>
            <person name="Murakumo K"/>
            <person name="Nishida K"/>
            <person name="Terakita A"/>
            <person name="Kuratani S"/>
            <person name="Sato K"/>
            <person name="Hyodo S Kuraku.S."/>
        </authorList>
    </citation>
    <scope>NUCLEOTIDE SEQUENCE [LARGE SCALE GENOMIC DNA]</scope>
</reference>
<protein>
    <recommendedName>
        <fullName evidence="1">LTD domain-containing protein</fullName>
    </recommendedName>
</protein>
<dbReference type="SUPFAM" id="SSF74853">
    <property type="entry name" value="Lamin A/C globular tail domain"/>
    <property type="match status" value="1"/>
</dbReference>
<dbReference type="OrthoDB" id="102442at2759"/>
<evidence type="ECO:0000313" key="2">
    <source>
        <dbReference type="EMBL" id="GCC33604.1"/>
    </source>
</evidence>
<gene>
    <name evidence="2" type="ORF">chiPu_0012074</name>
</gene>
<dbReference type="PROSITE" id="PS51841">
    <property type="entry name" value="LTD"/>
    <property type="match status" value="1"/>
</dbReference>
<keyword evidence="3" id="KW-1185">Reference proteome</keyword>
<proteinExistence type="predicted"/>
<dbReference type="InterPro" id="IPR042840">
    <property type="entry name" value="LMNTD1"/>
</dbReference>
<dbReference type="GO" id="GO:0005737">
    <property type="term" value="C:cytoplasm"/>
    <property type="evidence" value="ECO:0007669"/>
    <property type="project" value="TreeGrafter"/>
</dbReference>
<dbReference type="PANTHER" id="PTHR47012">
    <property type="entry name" value="LAMIN TAIL DOMAIN-CONTAINING PROTEIN 1"/>
    <property type="match status" value="1"/>
</dbReference>
<evidence type="ECO:0000259" key="1">
    <source>
        <dbReference type="PROSITE" id="PS51841"/>
    </source>
</evidence>
<dbReference type="Gene3D" id="2.60.40.1260">
    <property type="entry name" value="Lamin Tail domain"/>
    <property type="match status" value="1"/>
</dbReference>